<dbReference type="GO" id="GO:0005975">
    <property type="term" value="P:carbohydrate metabolic process"/>
    <property type="evidence" value="ECO:0007669"/>
    <property type="project" value="InterPro"/>
</dbReference>
<reference evidence="7 8" key="1">
    <citation type="submission" date="2017-06" db="EMBL/GenBank/DDBJ databases">
        <title>Complete genome sequence of Nitrospirillum amazonense strain CBAmC, an endophytic nitrogen-fixing and plant growth-promoting bacterium, isolated from sugarcane.</title>
        <authorList>
            <person name="Schwab S."/>
            <person name="dos Santos Teixeira K.R."/>
            <person name="Simoes Araujo J.L."/>
            <person name="Soares Vidal M."/>
            <person name="Borges de Freitas H.R."/>
            <person name="Rivello Crivelaro A.L."/>
            <person name="Bueno de Camargo Nunes A."/>
            <person name="dos Santos C.M."/>
            <person name="Palmeira da Silva Rosa D."/>
            <person name="da Silva Padilha D."/>
            <person name="da Silva E."/>
            <person name="Araujo Terra L."/>
            <person name="Soares Mendes V."/>
            <person name="Farinelli L."/>
            <person name="Magalhaes Cruz L."/>
            <person name="Baldani J.I."/>
        </authorList>
    </citation>
    <scope>NUCLEOTIDE SEQUENCE [LARGE SCALE GENOMIC DNA]</scope>
    <source>
        <strain evidence="7 8">CBAmC</strain>
    </source>
</reference>
<dbReference type="Proteomes" id="UP000197153">
    <property type="component" value="Chromosome 3"/>
</dbReference>
<dbReference type="InterPro" id="IPR011330">
    <property type="entry name" value="Glyco_hydro/deAcase_b/a-brl"/>
</dbReference>
<evidence type="ECO:0000256" key="4">
    <source>
        <dbReference type="ARBA" id="ARBA00032976"/>
    </source>
</evidence>
<accession>A0A248JZH0</accession>
<dbReference type="InterPro" id="IPR002509">
    <property type="entry name" value="NODB_dom"/>
</dbReference>
<comment type="similarity">
    <text evidence="2">Belongs to the polysaccharide deacetylase family.</text>
</comment>
<keyword evidence="8" id="KW-1185">Reference proteome</keyword>
<name>A0A248JZH0_9PROT</name>
<dbReference type="GO" id="GO:0016810">
    <property type="term" value="F:hydrolase activity, acting on carbon-nitrogen (but not peptide) bonds"/>
    <property type="evidence" value="ECO:0007669"/>
    <property type="project" value="InterPro"/>
</dbReference>
<dbReference type="Gene3D" id="3.20.20.370">
    <property type="entry name" value="Glycoside hydrolase/deacetylase"/>
    <property type="match status" value="1"/>
</dbReference>
<evidence type="ECO:0000256" key="3">
    <source>
        <dbReference type="ARBA" id="ARBA00020071"/>
    </source>
</evidence>
<dbReference type="SUPFAM" id="SSF88713">
    <property type="entry name" value="Glycoside hydrolase/deacetylase"/>
    <property type="match status" value="1"/>
</dbReference>
<evidence type="ECO:0000313" key="8">
    <source>
        <dbReference type="Proteomes" id="UP000197153"/>
    </source>
</evidence>
<keyword evidence="5" id="KW-0732">Signal</keyword>
<protein>
    <recommendedName>
        <fullName evidence="3">Chitooligosaccharide deacetylase</fullName>
    </recommendedName>
    <alternativeName>
        <fullName evidence="4">Nodulation protein B</fullName>
    </alternativeName>
</protein>
<comment type="function">
    <text evidence="1">Is involved in generating a small heat-stable compound (Nod), an acylated oligomer of N-acetylglucosamine, that stimulates mitosis in various plant protoplasts.</text>
</comment>
<evidence type="ECO:0000259" key="6">
    <source>
        <dbReference type="Pfam" id="PF01522"/>
    </source>
</evidence>
<feature type="chain" id="PRO_5012264391" description="Chitooligosaccharide deacetylase" evidence="5">
    <location>
        <begin position="23"/>
        <end position="318"/>
    </location>
</feature>
<feature type="signal peptide" evidence="5">
    <location>
        <begin position="1"/>
        <end position="22"/>
    </location>
</feature>
<dbReference type="Pfam" id="PF01522">
    <property type="entry name" value="Polysacc_deac_1"/>
    <property type="match status" value="1"/>
</dbReference>
<proteinExistence type="inferred from homology"/>
<dbReference type="AlphaFoldDB" id="A0A248JZH0"/>
<dbReference type="RefSeq" id="WP_088874587.1">
    <property type="nucleotide sequence ID" value="NZ_CP022112.1"/>
</dbReference>
<dbReference type="EMBL" id="CP022112">
    <property type="protein sequence ID" value="ASG24143.1"/>
    <property type="molecule type" value="Genomic_DNA"/>
</dbReference>
<organism evidence="7 8">
    <name type="scientific">Nitrospirillum viridazoti CBAmc</name>
    <dbReference type="NCBI Taxonomy" id="1441467"/>
    <lineage>
        <taxon>Bacteria</taxon>
        <taxon>Pseudomonadati</taxon>
        <taxon>Pseudomonadota</taxon>
        <taxon>Alphaproteobacteria</taxon>
        <taxon>Rhodospirillales</taxon>
        <taxon>Azospirillaceae</taxon>
        <taxon>Nitrospirillum</taxon>
        <taxon>Nitrospirillum viridazoti</taxon>
    </lineage>
</organism>
<feature type="domain" description="NodB homology" evidence="6">
    <location>
        <begin position="32"/>
        <end position="174"/>
    </location>
</feature>
<evidence type="ECO:0000313" key="7">
    <source>
        <dbReference type="EMBL" id="ASG24143.1"/>
    </source>
</evidence>
<evidence type="ECO:0000256" key="2">
    <source>
        <dbReference type="ARBA" id="ARBA00010973"/>
    </source>
</evidence>
<dbReference type="KEGG" id="nao:Y958_24800"/>
<evidence type="ECO:0000256" key="1">
    <source>
        <dbReference type="ARBA" id="ARBA00003236"/>
    </source>
</evidence>
<gene>
    <name evidence="7" type="ORF">Y958_24800</name>
</gene>
<sequence>MRLKRLLALAAGLMLTAAPVLAQQAPPQAAQMQVALTMDDLPVHGPLPPGLTRAEVAHRVLAAFKGAGVAEVYGFVNAKGLADEGDDAAQVLALWRQAGYPLGNHVYAHDDLHGHDVAAFTAAVTADEAALKQYMDPGSGKNTDWHWLRFPYLHIGETPEKRREVAAFLKDHGYRVAEVTLSFNDYIYNAPYARCMAKGDQAAVAQLRKSYLDRAAESLTIGRQQAQALYGRDAPHVMLLHIGGFETVMLPELLSLMKAKGVAFVPLAKAEADPIYATNPGTPSNGTGSLLDREMAARTLPQPAHSADPSTWLDGLCR</sequence>
<evidence type="ECO:0000256" key="5">
    <source>
        <dbReference type="SAM" id="SignalP"/>
    </source>
</evidence>